<dbReference type="Pfam" id="PF01966">
    <property type="entry name" value="HD"/>
    <property type="match status" value="1"/>
</dbReference>
<sequence length="199" mass="22244">MIDPTFHRAPQLITDKVFALYELHGDEDYIGEPVSQLEHMAQAALLAKEEGYDDEVVLAAFFHDIGHLCAAEGEAESMDGLGNVDHEKLGAEYLLNLGFSSRVASLVQSHVVAKRYLTFKYPDYYNKLSPASKGTLEFQGGVMTAEEAAAFEANPDKDLIIRFRHWDDEAKLQNLPVSNVPELKQMTIKHLAAQLSERH</sequence>
<protein>
    <submittedName>
        <fullName evidence="2">HDIG domain-containing protein</fullName>
    </submittedName>
</protein>
<feature type="domain" description="HD" evidence="1">
    <location>
        <begin position="38"/>
        <end position="111"/>
    </location>
</feature>
<dbReference type="NCBIfam" id="TIGR00277">
    <property type="entry name" value="HDIG"/>
    <property type="match status" value="1"/>
</dbReference>
<dbReference type="AlphaFoldDB" id="A0A3E2NT77"/>
<name>A0A3E2NT77_9SPHI</name>
<dbReference type="SUPFAM" id="SSF109604">
    <property type="entry name" value="HD-domain/PDEase-like"/>
    <property type="match status" value="1"/>
</dbReference>
<evidence type="ECO:0000313" key="3">
    <source>
        <dbReference type="Proteomes" id="UP000260823"/>
    </source>
</evidence>
<comment type="caution">
    <text evidence="2">The sequence shown here is derived from an EMBL/GenBank/DDBJ whole genome shotgun (WGS) entry which is preliminary data.</text>
</comment>
<evidence type="ECO:0000259" key="1">
    <source>
        <dbReference type="Pfam" id="PF01966"/>
    </source>
</evidence>
<dbReference type="CDD" id="cd00077">
    <property type="entry name" value="HDc"/>
    <property type="match status" value="1"/>
</dbReference>
<reference evidence="2 3" key="1">
    <citation type="submission" date="2018-08" db="EMBL/GenBank/DDBJ databases">
        <title>Mucilaginibacter terrae sp. nov., isolated from manganese diggings.</title>
        <authorList>
            <person name="Huang Y."/>
            <person name="Zhou Z."/>
        </authorList>
    </citation>
    <scope>NUCLEOTIDE SEQUENCE [LARGE SCALE GENOMIC DNA]</scope>
    <source>
        <strain evidence="2 3">ZH6</strain>
    </source>
</reference>
<dbReference type="PANTHER" id="PTHR40202:SF1">
    <property type="entry name" value="HD DOMAIN-CONTAINING PROTEIN"/>
    <property type="match status" value="1"/>
</dbReference>
<dbReference type="EMBL" id="QWDE01000001">
    <property type="protein sequence ID" value="RFZ84225.1"/>
    <property type="molecule type" value="Genomic_DNA"/>
</dbReference>
<dbReference type="Gene3D" id="1.10.3210.10">
    <property type="entry name" value="Hypothetical protein af1432"/>
    <property type="match status" value="1"/>
</dbReference>
<organism evidence="2 3">
    <name type="scientific">Mucilaginibacter terrenus</name>
    <dbReference type="NCBI Taxonomy" id="2482727"/>
    <lineage>
        <taxon>Bacteria</taxon>
        <taxon>Pseudomonadati</taxon>
        <taxon>Bacteroidota</taxon>
        <taxon>Sphingobacteriia</taxon>
        <taxon>Sphingobacteriales</taxon>
        <taxon>Sphingobacteriaceae</taxon>
        <taxon>Mucilaginibacter</taxon>
    </lineage>
</organism>
<evidence type="ECO:0000313" key="2">
    <source>
        <dbReference type="EMBL" id="RFZ84225.1"/>
    </source>
</evidence>
<accession>A0A3E2NT77</accession>
<dbReference type="InterPro" id="IPR052567">
    <property type="entry name" value="OP_Dioxygenase"/>
</dbReference>
<dbReference type="InterPro" id="IPR003607">
    <property type="entry name" value="HD/PDEase_dom"/>
</dbReference>
<gene>
    <name evidence="2" type="ORF">DYU05_00930</name>
</gene>
<proteinExistence type="predicted"/>
<dbReference type="InterPro" id="IPR006674">
    <property type="entry name" value="HD_domain"/>
</dbReference>
<dbReference type="RefSeq" id="WP_117381115.1">
    <property type="nucleotide sequence ID" value="NZ_QWDE01000001.1"/>
</dbReference>
<dbReference type="InterPro" id="IPR006675">
    <property type="entry name" value="HDIG_dom"/>
</dbReference>
<dbReference type="OrthoDB" id="823268at2"/>
<keyword evidence="3" id="KW-1185">Reference proteome</keyword>
<dbReference type="Proteomes" id="UP000260823">
    <property type="component" value="Unassembled WGS sequence"/>
</dbReference>
<dbReference type="PANTHER" id="PTHR40202">
    <property type="match status" value="1"/>
</dbReference>